<accession>A0A150XJS4</accession>
<sequence>METYLNRVSAFDKEQTYTLDDRSISNGQSQWDLQDIENVHLSFKPTKHYGNIYQCAIESRSGKITLSNRRYIGPASFDYQSAEYSQFIKILLLNLDGYGLTNFKSGKSKSNYWLEVIASTLFFGLILIVLTMFGAWLASLVFLAIIILRLIPYYKKNRPMTFPARHIPDHILP</sequence>
<dbReference type="AlphaFoldDB" id="A0A150XJS4"/>
<feature type="transmembrane region" description="Helical" evidence="1">
    <location>
        <begin position="112"/>
        <end position="130"/>
    </location>
</feature>
<dbReference type="EMBL" id="LRDB01000012">
    <property type="protein sequence ID" value="KYG78979.1"/>
    <property type="molecule type" value="Genomic_DNA"/>
</dbReference>
<dbReference type="STRING" id="296218.AWN68_04940"/>
<name>A0A150XJS4_9BACT</name>
<evidence type="ECO:0000313" key="2">
    <source>
        <dbReference type="EMBL" id="KYG78979.1"/>
    </source>
</evidence>
<evidence type="ECO:0000313" key="3">
    <source>
        <dbReference type="Proteomes" id="UP000075615"/>
    </source>
</evidence>
<dbReference type="OrthoDB" id="982497at2"/>
<protein>
    <submittedName>
        <fullName evidence="2">Uncharacterized protein</fullName>
    </submittedName>
</protein>
<evidence type="ECO:0000256" key="1">
    <source>
        <dbReference type="SAM" id="Phobius"/>
    </source>
</evidence>
<dbReference type="RefSeq" id="WP_068415025.1">
    <property type="nucleotide sequence ID" value="NZ_LRDB01000012.1"/>
</dbReference>
<keyword evidence="1" id="KW-0472">Membrane</keyword>
<proteinExistence type="predicted"/>
<comment type="caution">
    <text evidence="2">The sequence shown here is derived from an EMBL/GenBank/DDBJ whole genome shotgun (WGS) entry which is preliminary data.</text>
</comment>
<organism evidence="2 3">
    <name type="scientific">Roseivirga echinicomitans</name>
    <dbReference type="NCBI Taxonomy" id="296218"/>
    <lineage>
        <taxon>Bacteria</taxon>
        <taxon>Pseudomonadati</taxon>
        <taxon>Bacteroidota</taxon>
        <taxon>Cytophagia</taxon>
        <taxon>Cytophagales</taxon>
        <taxon>Roseivirgaceae</taxon>
        <taxon>Roseivirga</taxon>
    </lineage>
</organism>
<keyword evidence="3" id="KW-1185">Reference proteome</keyword>
<gene>
    <name evidence="2" type="ORF">AWN68_04940</name>
</gene>
<keyword evidence="1" id="KW-1133">Transmembrane helix</keyword>
<keyword evidence="1" id="KW-0812">Transmembrane</keyword>
<dbReference type="Proteomes" id="UP000075615">
    <property type="component" value="Unassembled WGS sequence"/>
</dbReference>
<reference evidence="2 3" key="1">
    <citation type="submission" date="2016-01" db="EMBL/GenBank/DDBJ databases">
        <title>Genome sequencing of Roseivirga echinicomitans KMM 6058.</title>
        <authorList>
            <person name="Selvaratnam C."/>
            <person name="Thevarajoo S."/>
            <person name="Goh K.M."/>
            <person name="Ee R."/>
            <person name="Chan K.-G."/>
            <person name="Chong C.S."/>
        </authorList>
    </citation>
    <scope>NUCLEOTIDE SEQUENCE [LARGE SCALE GENOMIC DNA]</scope>
    <source>
        <strain evidence="2 3">KMM 6058</strain>
    </source>
</reference>
<feature type="transmembrane region" description="Helical" evidence="1">
    <location>
        <begin position="136"/>
        <end position="154"/>
    </location>
</feature>